<dbReference type="GO" id="GO:0004563">
    <property type="term" value="F:beta-N-acetylhexosaminidase activity"/>
    <property type="evidence" value="ECO:0007669"/>
    <property type="project" value="UniProtKB-EC"/>
</dbReference>
<dbReference type="PRINTS" id="PR00133">
    <property type="entry name" value="GLHYDRLASE3"/>
</dbReference>
<dbReference type="Gene3D" id="3.40.50.1700">
    <property type="entry name" value="Glycoside hydrolase family 3 C-terminal domain"/>
    <property type="match status" value="1"/>
</dbReference>
<dbReference type="SUPFAM" id="SSF51445">
    <property type="entry name" value="(Trans)glycosidases"/>
    <property type="match status" value="2"/>
</dbReference>
<evidence type="ECO:0000259" key="9">
    <source>
        <dbReference type="Pfam" id="PF00933"/>
    </source>
</evidence>
<dbReference type="PANTHER" id="PTHR30480:SF13">
    <property type="entry name" value="BETA-HEXOSAMINIDASE"/>
    <property type="match status" value="1"/>
</dbReference>
<dbReference type="Proteomes" id="UP000003822">
    <property type="component" value="Unassembled WGS sequence"/>
</dbReference>
<name>G9PGX9_9ACTO</name>
<dbReference type="InterPro" id="IPR036881">
    <property type="entry name" value="Glyco_hydro_3_C_sf"/>
</dbReference>
<dbReference type="EC" id="3.2.1.52" evidence="3"/>
<comment type="catalytic activity">
    <reaction evidence="1">
        <text>Hydrolysis of terminal non-reducing N-acetyl-D-hexosamine residues in N-acetyl-beta-D-hexosaminides.</text>
        <dbReference type="EC" id="3.2.1.52"/>
    </reaction>
</comment>
<sequence>MRSLVSLALAGALALSALVPTALTPQVQAAEQTPEQILAKMNLDQKVGQLLWTHVYGDSADDATYGSDNQAIFGTGISTPAQAVKKYHLGGVLYFNWAHNFSSENTDVTKVAALSNGLQAAAKADGNVPLGITIDQEGGMVSRVGAPATIFPGNMALGATANQSLAYSQGQVLGCEMRSLGINADFAPVLDVNTNPNNPVIGLRAISDDPNLVAQLGGAQIQGIQSQGVSATAKHFPGHGDADTDSHLGLPRVTYSRQVLNQHLVPFKTAISGGVDMIMTAHIVVDAIDPKLPATLSKPVLTGLLRQELGFTGVITTDALDMEGAQLAVMTPAEQAKYKELKNKEDSAKQKADKDPTQADSAREASTEFKKFLAPIRARVAVKALQAGSDILLNTKDAAAVVDGVKAAVKDGSLTSAQIDQSVLRILKWKQKRGVLKTEPIDTASVKAKLGTPASKDVARQIARSSVTLLRNDSKGKAPLDAAKGTRVLVAGSSWANPELLPEPLKAAGFSVVFTQDPDAKEDPSDSEISAWVHQAANVDTVIFASYAPGAQQFKAIDALVATGKQVIVINTSLPYPLARYRSGASAPQVVAEIYANNSVALAAAVDVLSGQASALGKLPVSVPGGSGVAYARGFGLGAGSATATAPATMAPLTAAPTAATTATAAAATAPAAALTPSTCEAGAAKSTTKPSASLAAAPSPTKSPKRGLAHSGVETGLFGVFALALLGGGLALRSRTR</sequence>
<dbReference type="GO" id="GO:0005975">
    <property type="term" value="P:carbohydrate metabolic process"/>
    <property type="evidence" value="ECO:0007669"/>
    <property type="project" value="InterPro"/>
</dbReference>
<dbReference type="eggNOG" id="COG1472">
    <property type="taxonomic scope" value="Bacteria"/>
</dbReference>
<protein>
    <recommendedName>
        <fullName evidence="3">beta-N-acetylhexosaminidase</fullName>
        <ecNumber evidence="3">3.2.1.52</ecNumber>
    </recommendedName>
</protein>
<feature type="region of interest" description="Disordered" evidence="6">
    <location>
        <begin position="683"/>
        <end position="709"/>
    </location>
</feature>
<feature type="region of interest" description="Disordered" evidence="6">
    <location>
        <begin position="341"/>
        <end position="363"/>
    </location>
</feature>
<feature type="chain" id="PRO_5003525541" description="beta-N-acetylhexosaminidase" evidence="8">
    <location>
        <begin position="30"/>
        <end position="738"/>
    </location>
</feature>
<dbReference type="PATRIC" id="fig|435830.3.peg.1442"/>
<dbReference type="Gene3D" id="3.20.20.300">
    <property type="entry name" value="Glycoside hydrolase, family 3, N-terminal domain"/>
    <property type="match status" value="1"/>
</dbReference>
<evidence type="ECO:0000256" key="3">
    <source>
        <dbReference type="ARBA" id="ARBA00012663"/>
    </source>
</evidence>
<evidence type="ECO:0000256" key="2">
    <source>
        <dbReference type="ARBA" id="ARBA00005336"/>
    </source>
</evidence>
<dbReference type="PANTHER" id="PTHR30480">
    <property type="entry name" value="BETA-HEXOSAMINIDASE-RELATED"/>
    <property type="match status" value="1"/>
</dbReference>
<keyword evidence="4" id="KW-0378">Hydrolase</keyword>
<dbReference type="STRING" id="435830.HMPREF0045_01503"/>
<evidence type="ECO:0000256" key="6">
    <source>
        <dbReference type="SAM" id="MobiDB-lite"/>
    </source>
</evidence>
<organism evidence="10 11">
    <name type="scientific">Actinomyces graevenitzii C83</name>
    <dbReference type="NCBI Taxonomy" id="435830"/>
    <lineage>
        <taxon>Bacteria</taxon>
        <taxon>Bacillati</taxon>
        <taxon>Actinomycetota</taxon>
        <taxon>Actinomycetes</taxon>
        <taxon>Actinomycetales</taxon>
        <taxon>Actinomycetaceae</taxon>
        <taxon>Actinomyces</taxon>
    </lineage>
</organism>
<evidence type="ECO:0000256" key="4">
    <source>
        <dbReference type="ARBA" id="ARBA00022801"/>
    </source>
</evidence>
<gene>
    <name evidence="10" type="ORF">HMPREF0045_01503</name>
</gene>
<feature type="signal peptide" evidence="8">
    <location>
        <begin position="1"/>
        <end position="29"/>
    </location>
</feature>
<dbReference type="InterPro" id="IPR050226">
    <property type="entry name" value="NagZ_Beta-hexosaminidase"/>
</dbReference>
<feature type="domain" description="Glycoside hydrolase family 3 N-terminal" evidence="9">
    <location>
        <begin position="378"/>
        <end position="428"/>
    </location>
</feature>
<keyword evidence="8" id="KW-0732">Signal</keyword>
<dbReference type="AlphaFoldDB" id="G9PGX9"/>
<evidence type="ECO:0000256" key="7">
    <source>
        <dbReference type="SAM" id="Phobius"/>
    </source>
</evidence>
<reference evidence="10 11" key="1">
    <citation type="submission" date="2011-10" db="EMBL/GenBank/DDBJ databases">
        <title>The Genome Sequence of Actinomyces graevenitzii C83.</title>
        <authorList>
            <consortium name="The Broad Institute Genome Sequencing Platform"/>
            <consortium name="The Broad Institute Genome Sequencing Center for Infectious Disease"/>
            <person name="Earl A."/>
            <person name="Ward D."/>
            <person name="Feldgarden M."/>
            <person name="Gevers D."/>
            <person name="Sibley C.D."/>
            <person name="Field T.R."/>
            <person name="Grinwis M."/>
            <person name="Eshaghurshan C.S."/>
            <person name="Surette M.G."/>
            <person name="Young S.K."/>
            <person name="Zeng Q."/>
            <person name="Gargeya S."/>
            <person name="Fitzgerald M."/>
            <person name="Haas B."/>
            <person name="Abouelleil A."/>
            <person name="Alvarado L."/>
            <person name="Arachchi H.M."/>
            <person name="Berlin A."/>
            <person name="Brown A."/>
            <person name="Chapman S.B."/>
            <person name="Chen Z."/>
            <person name="Dunbar C."/>
            <person name="Freedman E."/>
            <person name="Gearin G."/>
            <person name="Goldberg J."/>
            <person name="Griggs A."/>
            <person name="Gujja S."/>
            <person name="Heiman D."/>
            <person name="Howarth C."/>
            <person name="Larson L."/>
            <person name="Lui A."/>
            <person name="MacDonald P.J.P."/>
            <person name="Montmayeur A."/>
            <person name="Murphy C."/>
            <person name="Neiman D."/>
            <person name="Pearson M."/>
            <person name="Priest M."/>
            <person name="Roberts A."/>
            <person name="Saif S."/>
            <person name="Shea T."/>
            <person name="Shenoy N."/>
            <person name="Sisk P."/>
            <person name="Stolte C."/>
            <person name="Sykes S."/>
            <person name="Wortman J."/>
            <person name="Nusbaum C."/>
            <person name="Birren B."/>
        </authorList>
    </citation>
    <scope>NUCLEOTIDE SEQUENCE [LARGE SCALE GENOMIC DNA]</scope>
    <source>
        <strain evidence="10 11">C83</strain>
    </source>
</reference>
<feature type="compositionally biased region" description="Low complexity" evidence="6">
    <location>
        <begin position="684"/>
        <end position="703"/>
    </location>
</feature>
<dbReference type="SUPFAM" id="SSF52279">
    <property type="entry name" value="Beta-D-glucan exohydrolase, C-terminal domain"/>
    <property type="match status" value="1"/>
</dbReference>
<dbReference type="InterPro" id="IPR017853">
    <property type="entry name" value="GH"/>
</dbReference>
<comment type="similarity">
    <text evidence="2">Belongs to the glycosyl hydrolase 3 family.</text>
</comment>
<keyword evidence="7" id="KW-1133">Transmembrane helix</keyword>
<dbReference type="InterPro" id="IPR001764">
    <property type="entry name" value="Glyco_hydro_3_N"/>
</dbReference>
<dbReference type="GO" id="GO:0009254">
    <property type="term" value="P:peptidoglycan turnover"/>
    <property type="evidence" value="ECO:0007669"/>
    <property type="project" value="TreeGrafter"/>
</dbReference>
<comment type="caution">
    <text evidence="10">The sequence shown here is derived from an EMBL/GenBank/DDBJ whole genome shotgun (WGS) entry which is preliminary data.</text>
</comment>
<accession>G9PGX9</accession>
<feature type="transmembrane region" description="Helical" evidence="7">
    <location>
        <begin position="716"/>
        <end position="733"/>
    </location>
</feature>
<keyword evidence="7" id="KW-0812">Transmembrane</keyword>
<dbReference type="Pfam" id="PF00933">
    <property type="entry name" value="Glyco_hydro_3"/>
    <property type="match status" value="2"/>
</dbReference>
<dbReference type="InterPro" id="IPR036962">
    <property type="entry name" value="Glyco_hydro_3_N_sf"/>
</dbReference>
<dbReference type="RefSeq" id="WP_005987167.1">
    <property type="nucleotide sequence ID" value="NZ_JH470339.1"/>
</dbReference>
<keyword evidence="7" id="KW-0472">Membrane</keyword>
<evidence type="ECO:0000256" key="8">
    <source>
        <dbReference type="SAM" id="SignalP"/>
    </source>
</evidence>
<keyword evidence="11" id="KW-1185">Reference proteome</keyword>
<dbReference type="HOGENOM" id="CLU_008392_5_2_11"/>
<evidence type="ECO:0000313" key="11">
    <source>
        <dbReference type="Proteomes" id="UP000003822"/>
    </source>
</evidence>
<evidence type="ECO:0000313" key="10">
    <source>
        <dbReference type="EMBL" id="EHM87444.1"/>
    </source>
</evidence>
<keyword evidence="5" id="KW-0326">Glycosidase</keyword>
<evidence type="ECO:0000256" key="5">
    <source>
        <dbReference type="ARBA" id="ARBA00023295"/>
    </source>
</evidence>
<feature type="domain" description="Glycoside hydrolase family 3 N-terminal" evidence="9">
    <location>
        <begin position="43"/>
        <end position="335"/>
    </location>
</feature>
<dbReference type="EMBL" id="ACRN01000014">
    <property type="protein sequence ID" value="EHM87444.1"/>
    <property type="molecule type" value="Genomic_DNA"/>
</dbReference>
<evidence type="ECO:0000256" key="1">
    <source>
        <dbReference type="ARBA" id="ARBA00001231"/>
    </source>
</evidence>
<proteinExistence type="inferred from homology"/>